<evidence type="ECO:0000256" key="6">
    <source>
        <dbReference type="ARBA" id="ARBA00023136"/>
    </source>
</evidence>
<evidence type="ECO:0000256" key="2">
    <source>
        <dbReference type="ARBA" id="ARBA00022448"/>
    </source>
</evidence>
<dbReference type="Proteomes" id="UP001499967">
    <property type="component" value="Unassembled WGS sequence"/>
</dbReference>
<comment type="caution">
    <text evidence="9">The sequence shown here is derived from an EMBL/GenBank/DDBJ whole genome shotgun (WGS) entry which is preliminary data.</text>
</comment>
<dbReference type="EMBL" id="BAAAHP010000161">
    <property type="protein sequence ID" value="GAA0895475.1"/>
    <property type="molecule type" value="Genomic_DNA"/>
</dbReference>
<feature type="transmembrane region" description="Helical" evidence="7">
    <location>
        <begin position="238"/>
        <end position="260"/>
    </location>
</feature>
<feature type="transmembrane region" description="Helical" evidence="7">
    <location>
        <begin position="101"/>
        <end position="122"/>
    </location>
</feature>
<evidence type="ECO:0000256" key="4">
    <source>
        <dbReference type="ARBA" id="ARBA00022692"/>
    </source>
</evidence>
<sequence length="313" mass="32730">MGMIVLRRLVFAIPLLFAVSLVTFTLIAIAPGDAARVLAGPEATPAEYEALRQELGLDDPFVVQYGNWLSGALQGDLGTSIVNGQDVAQALNQRLGVTLSIVIPAVVISSLLGILIGCLSAHRGGWLARLVDTTAVVGNALPNFWIALVLVTLFAVTVPLFPAIGYVGLTDSPAGWARSLTLPVLSMVIGGLAGTAKQTRDAMLTGLSAEYTLAHRADGVSERAIVYRHALRNSAAPIIAMVGLHFVGALGGTVLVESIFGLPGLGGLAVSSTATHDIPTIQGVVIYFAVLVVLVNLVLDLTYRRINPKVALR</sequence>
<feature type="transmembrane region" description="Helical" evidence="7">
    <location>
        <begin position="143"/>
        <end position="169"/>
    </location>
</feature>
<keyword evidence="10" id="KW-1185">Reference proteome</keyword>
<accession>A0ABN1N6Y2</accession>
<reference evidence="9 10" key="1">
    <citation type="journal article" date="2019" name="Int. J. Syst. Evol. Microbiol.">
        <title>The Global Catalogue of Microorganisms (GCM) 10K type strain sequencing project: providing services to taxonomists for standard genome sequencing and annotation.</title>
        <authorList>
            <consortium name="The Broad Institute Genomics Platform"/>
            <consortium name="The Broad Institute Genome Sequencing Center for Infectious Disease"/>
            <person name="Wu L."/>
            <person name="Ma J."/>
        </authorList>
    </citation>
    <scope>NUCLEOTIDE SEQUENCE [LARGE SCALE GENOMIC DNA]</scope>
    <source>
        <strain evidence="9 10">JCM 11117</strain>
    </source>
</reference>
<comment type="subcellular location">
    <subcellularLocation>
        <location evidence="1 7">Cell membrane</location>
        <topology evidence="1 7">Multi-pass membrane protein</topology>
    </subcellularLocation>
</comment>
<proteinExistence type="inferred from homology"/>
<dbReference type="RefSeq" id="WP_343944128.1">
    <property type="nucleotide sequence ID" value="NZ_BAAAHP010000161.1"/>
</dbReference>
<evidence type="ECO:0000256" key="1">
    <source>
        <dbReference type="ARBA" id="ARBA00004651"/>
    </source>
</evidence>
<dbReference type="InterPro" id="IPR035906">
    <property type="entry name" value="MetI-like_sf"/>
</dbReference>
<gene>
    <name evidence="9" type="ORF">GCM10009559_51320</name>
</gene>
<organism evidence="9 10">
    <name type="scientific">Pseudonocardia zijingensis</name>
    <dbReference type="NCBI Taxonomy" id="153376"/>
    <lineage>
        <taxon>Bacteria</taxon>
        <taxon>Bacillati</taxon>
        <taxon>Actinomycetota</taxon>
        <taxon>Actinomycetes</taxon>
        <taxon>Pseudonocardiales</taxon>
        <taxon>Pseudonocardiaceae</taxon>
        <taxon>Pseudonocardia</taxon>
    </lineage>
</organism>
<dbReference type="Pfam" id="PF00528">
    <property type="entry name" value="BPD_transp_1"/>
    <property type="match status" value="1"/>
</dbReference>
<evidence type="ECO:0000313" key="10">
    <source>
        <dbReference type="Proteomes" id="UP001499967"/>
    </source>
</evidence>
<feature type="transmembrane region" description="Helical" evidence="7">
    <location>
        <begin position="280"/>
        <end position="299"/>
    </location>
</feature>
<dbReference type="SUPFAM" id="SSF161098">
    <property type="entry name" value="MetI-like"/>
    <property type="match status" value="1"/>
</dbReference>
<feature type="transmembrane region" description="Helical" evidence="7">
    <location>
        <begin position="175"/>
        <end position="194"/>
    </location>
</feature>
<keyword evidence="6 7" id="KW-0472">Membrane</keyword>
<evidence type="ECO:0000259" key="8">
    <source>
        <dbReference type="PROSITE" id="PS50928"/>
    </source>
</evidence>
<evidence type="ECO:0000313" key="9">
    <source>
        <dbReference type="EMBL" id="GAA0895475.1"/>
    </source>
</evidence>
<evidence type="ECO:0000256" key="5">
    <source>
        <dbReference type="ARBA" id="ARBA00022989"/>
    </source>
</evidence>
<evidence type="ECO:0000256" key="3">
    <source>
        <dbReference type="ARBA" id="ARBA00022475"/>
    </source>
</evidence>
<keyword evidence="2 7" id="KW-0813">Transport</keyword>
<keyword evidence="5 7" id="KW-1133">Transmembrane helix</keyword>
<name>A0ABN1N6Y2_9PSEU</name>
<keyword evidence="3" id="KW-1003">Cell membrane</keyword>
<dbReference type="InterPro" id="IPR045621">
    <property type="entry name" value="BPD_transp_1_N"/>
</dbReference>
<feature type="domain" description="ABC transmembrane type-1" evidence="8">
    <location>
        <begin position="95"/>
        <end position="303"/>
    </location>
</feature>
<protein>
    <submittedName>
        <fullName evidence="9">ABC transporter permease</fullName>
    </submittedName>
</protein>
<dbReference type="InterPro" id="IPR000515">
    <property type="entry name" value="MetI-like"/>
</dbReference>
<evidence type="ECO:0000256" key="7">
    <source>
        <dbReference type="RuleBase" id="RU363032"/>
    </source>
</evidence>
<dbReference type="PANTHER" id="PTHR43163:SF3">
    <property type="entry name" value="PEPTIDE ABC TRANSPORTER PERMEASE PROTEIN"/>
    <property type="match status" value="1"/>
</dbReference>
<dbReference type="Gene3D" id="1.10.3720.10">
    <property type="entry name" value="MetI-like"/>
    <property type="match status" value="1"/>
</dbReference>
<keyword evidence="4 7" id="KW-0812">Transmembrane</keyword>
<dbReference type="PROSITE" id="PS50928">
    <property type="entry name" value="ABC_TM1"/>
    <property type="match status" value="1"/>
</dbReference>
<dbReference type="PANTHER" id="PTHR43163">
    <property type="entry name" value="DIPEPTIDE TRANSPORT SYSTEM PERMEASE PROTEIN DPPB-RELATED"/>
    <property type="match status" value="1"/>
</dbReference>
<dbReference type="CDD" id="cd06261">
    <property type="entry name" value="TM_PBP2"/>
    <property type="match status" value="1"/>
</dbReference>
<dbReference type="Pfam" id="PF19300">
    <property type="entry name" value="BPD_transp_1_N"/>
    <property type="match status" value="1"/>
</dbReference>
<comment type="similarity">
    <text evidence="7">Belongs to the binding-protein-dependent transport system permease family.</text>
</comment>